<dbReference type="Proteomes" id="UP001460888">
    <property type="component" value="Unassembled WGS sequence"/>
</dbReference>
<comment type="similarity">
    <text evidence="1">Belongs to the universal stress protein A family.</text>
</comment>
<keyword evidence="2" id="KW-0175">Coiled coil</keyword>
<evidence type="ECO:0000256" key="2">
    <source>
        <dbReference type="SAM" id="Coils"/>
    </source>
</evidence>
<reference evidence="4 5" key="1">
    <citation type="submission" date="2013-03" db="EMBL/GenBank/DDBJ databases">
        <title>Salinisphaera dokdonensis CL-ES53 Genome Sequencing.</title>
        <authorList>
            <person name="Li C."/>
            <person name="Lai Q."/>
            <person name="Shao Z."/>
        </authorList>
    </citation>
    <scope>NUCLEOTIDE SEQUENCE [LARGE SCALE GENOMIC DNA]</scope>
    <source>
        <strain evidence="4 5">CL-ES53</strain>
    </source>
</reference>
<dbReference type="CDD" id="cd00293">
    <property type="entry name" value="USP-like"/>
    <property type="match status" value="2"/>
</dbReference>
<dbReference type="Gene3D" id="3.40.50.12370">
    <property type="match status" value="1"/>
</dbReference>
<dbReference type="Pfam" id="PF00582">
    <property type="entry name" value="Usp"/>
    <property type="match status" value="2"/>
</dbReference>
<feature type="domain" description="UspA" evidence="3">
    <location>
        <begin position="4"/>
        <end position="159"/>
    </location>
</feature>
<dbReference type="InterPro" id="IPR006016">
    <property type="entry name" value="UspA"/>
</dbReference>
<sequence length="285" mass="31088">MSERHVTACIDGSAYAQSVCDAAAWASLRLDIGLTFLHVIDKTGRAAESDVSGQIGLGSREHLLQELAQLDEQRARIEREQGRLMLDAACERAAADGVANAMSRQRHGELAETLVEMEPSTRLLVLGKRGETADTAHEHLGSNLERVIRSLHCPILITPPNFKAPERIVVSFDGSRTARAMIERIANSPLFKGIECHLVFVGDASADCRKKLDDAKAALDGVCASVTIAILEGEVETSLRAYKQSHDIDMLVMGAYGHSRIRHLLVGSTTTEMIRRASMPVLILR</sequence>
<feature type="domain" description="UspA" evidence="3">
    <location>
        <begin position="213"/>
        <end position="285"/>
    </location>
</feature>
<protein>
    <submittedName>
        <fullName evidence="4">Usp domain-containing protein</fullName>
    </submittedName>
</protein>
<dbReference type="EMBL" id="APND01000002">
    <property type="protein sequence ID" value="MES1928811.1"/>
    <property type="molecule type" value="Genomic_DNA"/>
</dbReference>
<evidence type="ECO:0000313" key="5">
    <source>
        <dbReference type="Proteomes" id="UP001460888"/>
    </source>
</evidence>
<accession>A0ABV2AYU0</accession>
<keyword evidence="5" id="KW-1185">Reference proteome</keyword>
<evidence type="ECO:0000313" key="4">
    <source>
        <dbReference type="EMBL" id="MES1928811.1"/>
    </source>
</evidence>
<dbReference type="SUPFAM" id="SSF52402">
    <property type="entry name" value="Adenine nucleotide alpha hydrolases-like"/>
    <property type="match status" value="2"/>
</dbReference>
<comment type="caution">
    <text evidence="4">The sequence shown here is derived from an EMBL/GenBank/DDBJ whole genome shotgun (WGS) entry which is preliminary data.</text>
</comment>
<dbReference type="PRINTS" id="PR01438">
    <property type="entry name" value="UNVRSLSTRESS"/>
</dbReference>
<proteinExistence type="inferred from homology"/>
<evidence type="ECO:0000256" key="1">
    <source>
        <dbReference type="ARBA" id="ARBA00008791"/>
    </source>
</evidence>
<dbReference type="InterPro" id="IPR006015">
    <property type="entry name" value="Universal_stress_UspA"/>
</dbReference>
<dbReference type="PANTHER" id="PTHR46268">
    <property type="entry name" value="STRESS RESPONSE PROTEIN NHAX"/>
    <property type="match status" value="1"/>
</dbReference>
<dbReference type="PANTHER" id="PTHR46268:SF25">
    <property type="entry name" value="USPA DOMAIN PROTEIN"/>
    <property type="match status" value="1"/>
</dbReference>
<evidence type="ECO:0000259" key="3">
    <source>
        <dbReference type="Pfam" id="PF00582"/>
    </source>
</evidence>
<gene>
    <name evidence="4" type="ORF">SADO_06142</name>
</gene>
<organism evidence="4 5">
    <name type="scientific">Salinisphaera dokdonensis CL-ES53</name>
    <dbReference type="NCBI Taxonomy" id="1304272"/>
    <lineage>
        <taxon>Bacteria</taxon>
        <taxon>Pseudomonadati</taxon>
        <taxon>Pseudomonadota</taxon>
        <taxon>Gammaproteobacteria</taxon>
        <taxon>Salinisphaerales</taxon>
        <taxon>Salinisphaeraceae</taxon>
        <taxon>Salinisphaera</taxon>
    </lineage>
</organism>
<name>A0ABV2AYU0_9GAMM</name>
<feature type="coiled-coil region" evidence="2">
    <location>
        <begin position="60"/>
        <end position="87"/>
    </location>
</feature>
<dbReference type="RefSeq" id="WP_353110165.1">
    <property type="nucleotide sequence ID" value="NZ_APND01000002.1"/>
</dbReference>